<dbReference type="EMBL" id="CP045121">
    <property type="protein sequence ID" value="QIN79757.1"/>
    <property type="molecule type" value="Genomic_DNA"/>
</dbReference>
<keyword evidence="5 11" id="KW-0418">Kinase</keyword>
<dbReference type="GO" id="GO:0004674">
    <property type="term" value="F:protein serine/threonine kinase activity"/>
    <property type="evidence" value="ECO:0007669"/>
    <property type="project" value="UniProtKB-KW"/>
</dbReference>
<reference evidence="11 12" key="1">
    <citation type="submission" date="2019-10" db="EMBL/GenBank/DDBJ databases">
        <title>Rubrobacter sp nov SCSIO 52915 isolated from a deep-sea sediment in the South China Sea.</title>
        <authorList>
            <person name="Chen R.W."/>
        </authorList>
    </citation>
    <scope>NUCLEOTIDE SEQUENCE [LARGE SCALE GENOMIC DNA]</scope>
    <source>
        <strain evidence="11 12">SCSIO 52915</strain>
    </source>
</reference>
<keyword evidence="6 9" id="KW-0067">ATP-binding</keyword>
<comment type="catalytic activity">
    <reaction evidence="8">
        <text>L-seryl-[protein] + ATP = O-phospho-L-seryl-[protein] + ADP + H(+)</text>
        <dbReference type="Rhea" id="RHEA:17989"/>
        <dbReference type="Rhea" id="RHEA-COMP:9863"/>
        <dbReference type="Rhea" id="RHEA-COMP:11604"/>
        <dbReference type="ChEBI" id="CHEBI:15378"/>
        <dbReference type="ChEBI" id="CHEBI:29999"/>
        <dbReference type="ChEBI" id="CHEBI:30616"/>
        <dbReference type="ChEBI" id="CHEBI:83421"/>
        <dbReference type="ChEBI" id="CHEBI:456216"/>
        <dbReference type="EC" id="2.7.11.1"/>
    </reaction>
</comment>
<evidence type="ECO:0000256" key="5">
    <source>
        <dbReference type="ARBA" id="ARBA00022777"/>
    </source>
</evidence>
<dbReference type="InterPro" id="IPR000719">
    <property type="entry name" value="Prot_kinase_dom"/>
</dbReference>
<dbReference type="Proteomes" id="UP000502706">
    <property type="component" value="Chromosome"/>
</dbReference>
<organism evidence="11 12">
    <name type="scientific">Rubrobacter marinus</name>
    <dbReference type="NCBI Taxonomy" id="2653852"/>
    <lineage>
        <taxon>Bacteria</taxon>
        <taxon>Bacillati</taxon>
        <taxon>Actinomycetota</taxon>
        <taxon>Rubrobacteria</taxon>
        <taxon>Rubrobacterales</taxon>
        <taxon>Rubrobacteraceae</taxon>
        <taxon>Rubrobacter</taxon>
    </lineage>
</organism>
<keyword evidence="3" id="KW-0808">Transferase</keyword>
<dbReference type="FunFam" id="3.30.200.20:FF:000035">
    <property type="entry name" value="Serine/threonine protein kinase Stk1"/>
    <property type="match status" value="1"/>
</dbReference>
<dbReference type="PANTHER" id="PTHR43289">
    <property type="entry name" value="MITOGEN-ACTIVATED PROTEIN KINASE KINASE KINASE 20-RELATED"/>
    <property type="match status" value="1"/>
</dbReference>
<dbReference type="CDD" id="cd14014">
    <property type="entry name" value="STKc_PknB_like"/>
    <property type="match status" value="1"/>
</dbReference>
<sequence length="190" mass="20461">MIGMLLGERFALEREIGSGGMARVFLGRDTVLDRPVAVKVLNPGHDETDIGSRFRREGRTAARLSHPNIVQVYDAGEAELDGKKVSYIVMEYVPGGDLKGMIDKRGNLSEVDLARLGAGAAAGLAHAHERGVIHRDVKPHNVLIDAYGEPKLTDFGIARALDATTSQATRTGAYLGTALYSAPEQLRARV</sequence>
<evidence type="ECO:0000259" key="10">
    <source>
        <dbReference type="PROSITE" id="PS50011"/>
    </source>
</evidence>
<dbReference type="InterPro" id="IPR008271">
    <property type="entry name" value="Ser/Thr_kinase_AS"/>
</dbReference>
<comment type="catalytic activity">
    <reaction evidence="7">
        <text>L-threonyl-[protein] + ATP = O-phospho-L-threonyl-[protein] + ADP + H(+)</text>
        <dbReference type="Rhea" id="RHEA:46608"/>
        <dbReference type="Rhea" id="RHEA-COMP:11060"/>
        <dbReference type="Rhea" id="RHEA-COMP:11605"/>
        <dbReference type="ChEBI" id="CHEBI:15378"/>
        <dbReference type="ChEBI" id="CHEBI:30013"/>
        <dbReference type="ChEBI" id="CHEBI:30616"/>
        <dbReference type="ChEBI" id="CHEBI:61977"/>
        <dbReference type="ChEBI" id="CHEBI:456216"/>
        <dbReference type="EC" id="2.7.11.1"/>
    </reaction>
</comment>
<dbReference type="EC" id="2.7.11.1" evidence="1"/>
<dbReference type="PANTHER" id="PTHR43289:SF34">
    <property type="entry name" value="SERINE_THREONINE-PROTEIN KINASE YBDM-RELATED"/>
    <property type="match status" value="1"/>
</dbReference>
<dbReference type="Gene3D" id="1.10.510.10">
    <property type="entry name" value="Transferase(Phosphotransferase) domain 1"/>
    <property type="match status" value="1"/>
</dbReference>
<evidence type="ECO:0000256" key="8">
    <source>
        <dbReference type="ARBA" id="ARBA00048679"/>
    </source>
</evidence>
<keyword evidence="12" id="KW-1185">Reference proteome</keyword>
<dbReference type="SMART" id="SM00220">
    <property type="entry name" value="S_TKc"/>
    <property type="match status" value="1"/>
</dbReference>
<dbReference type="SUPFAM" id="SSF56112">
    <property type="entry name" value="Protein kinase-like (PK-like)"/>
    <property type="match status" value="1"/>
</dbReference>
<feature type="binding site" evidence="9">
    <location>
        <position position="39"/>
    </location>
    <ligand>
        <name>ATP</name>
        <dbReference type="ChEBI" id="CHEBI:30616"/>
    </ligand>
</feature>
<dbReference type="PROSITE" id="PS00108">
    <property type="entry name" value="PROTEIN_KINASE_ST"/>
    <property type="match status" value="1"/>
</dbReference>
<proteinExistence type="predicted"/>
<keyword evidence="4 9" id="KW-0547">Nucleotide-binding</keyword>
<gene>
    <name evidence="11" type="ORF">GBA65_15810</name>
</gene>
<dbReference type="InterPro" id="IPR017441">
    <property type="entry name" value="Protein_kinase_ATP_BS"/>
</dbReference>
<evidence type="ECO:0000256" key="1">
    <source>
        <dbReference type="ARBA" id="ARBA00012513"/>
    </source>
</evidence>
<evidence type="ECO:0000256" key="3">
    <source>
        <dbReference type="ARBA" id="ARBA00022679"/>
    </source>
</evidence>
<evidence type="ECO:0000313" key="12">
    <source>
        <dbReference type="Proteomes" id="UP000502706"/>
    </source>
</evidence>
<name>A0A6G8Q096_9ACTN</name>
<dbReference type="KEGG" id="rmar:GBA65_15810"/>
<protein>
    <recommendedName>
        <fullName evidence="1">non-specific serine/threonine protein kinase</fullName>
        <ecNumber evidence="1">2.7.11.1</ecNumber>
    </recommendedName>
</protein>
<dbReference type="PROSITE" id="PS50011">
    <property type="entry name" value="PROTEIN_KINASE_DOM"/>
    <property type="match status" value="1"/>
</dbReference>
<evidence type="ECO:0000256" key="9">
    <source>
        <dbReference type="PROSITE-ProRule" id="PRU10141"/>
    </source>
</evidence>
<dbReference type="RefSeq" id="WP_166397427.1">
    <property type="nucleotide sequence ID" value="NZ_CP045121.1"/>
</dbReference>
<accession>A0A6G8Q096</accession>
<dbReference type="InterPro" id="IPR011009">
    <property type="entry name" value="Kinase-like_dom_sf"/>
</dbReference>
<dbReference type="GO" id="GO:0005524">
    <property type="term" value="F:ATP binding"/>
    <property type="evidence" value="ECO:0007669"/>
    <property type="project" value="UniProtKB-UniRule"/>
</dbReference>
<dbReference type="AlphaFoldDB" id="A0A6G8Q096"/>
<evidence type="ECO:0000256" key="2">
    <source>
        <dbReference type="ARBA" id="ARBA00022527"/>
    </source>
</evidence>
<evidence type="ECO:0000256" key="6">
    <source>
        <dbReference type="ARBA" id="ARBA00022840"/>
    </source>
</evidence>
<evidence type="ECO:0000313" key="11">
    <source>
        <dbReference type="EMBL" id="QIN79757.1"/>
    </source>
</evidence>
<dbReference type="PROSITE" id="PS00107">
    <property type="entry name" value="PROTEIN_KINASE_ATP"/>
    <property type="match status" value="1"/>
</dbReference>
<evidence type="ECO:0000256" key="4">
    <source>
        <dbReference type="ARBA" id="ARBA00022741"/>
    </source>
</evidence>
<keyword evidence="2" id="KW-0723">Serine/threonine-protein kinase</keyword>
<dbReference type="Gene3D" id="3.30.200.20">
    <property type="entry name" value="Phosphorylase Kinase, domain 1"/>
    <property type="match status" value="1"/>
</dbReference>
<evidence type="ECO:0000256" key="7">
    <source>
        <dbReference type="ARBA" id="ARBA00047899"/>
    </source>
</evidence>
<dbReference type="Pfam" id="PF00069">
    <property type="entry name" value="Pkinase"/>
    <property type="match status" value="1"/>
</dbReference>
<feature type="domain" description="Protein kinase" evidence="10">
    <location>
        <begin position="10"/>
        <end position="190"/>
    </location>
</feature>